<sequence length="54" mass="5997">MVTGIILLIVSILCVLAVFREFKSKNFFAVLFAGASALVFGWFSIMTIYSNLFS</sequence>
<dbReference type="RefSeq" id="WP_244707709.1">
    <property type="nucleotide sequence ID" value="NZ_CP095073.1"/>
</dbReference>
<protein>
    <submittedName>
        <fullName evidence="2">DUF2759 domain-containing protein</fullName>
    </submittedName>
</protein>
<dbReference type="EMBL" id="CP095073">
    <property type="protein sequence ID" value="UOQ42527.1"/>
    <property type="molecule type" value="Genomic_DNA"/>
</dbReference>
<reference evidence="2 3" key="1">
    <citation type="submission" date="2022-04" db="EMBL/GenBank/DDBJ databases">
        <title>Halobacillus sp. isolated from saltern.</title>
        <authorList>
            <person name="Won M."/>
            <person name="Lee C.-M."/>
            <person name="Woen H.-Y."/>
            <person name="Kwon S.-W."/>
        </authorList>
    </citation>
    <scope>NUCLEOTIDE SEQUENCE [LARGE SCALE GENOMIC DNA]</scope>
    <source>
        <strain evidence="2 3">SSBR10-3</strain>
    </source>
</reference>
<keyword evidence="3" id="KW-1185">Reference proteome</keyword>
<dbReference type="InterPro" id="IPR024490">
    <property type="entry name" value="DUF2759"/>
</dbReference>
<proteinExistence type="predicted"/>
<organism evidence="2 3">
    <name type="scientific">Halobacillus salinarum</name>
    <dbReference type="NCBI Taxonomy" id="2932257"/>
    <lineage>
        <taxon>Bacteria</taxon>
        <taxon>Bacillati</taxon>
        <taxon>Bacillota</taxon>
        <taxon>Bacilli</taxon>
        <taxon>Bacillales</taxon>
        <taxon>Bacillaceae</taxon>
        <taxon>Halobacillus</taxon>
    </lineage>
</organism>
<dbReference type="Pfam" id="PF10958">
    <property type="entry name" value="DUF2759"/>
    <property type="match status" value="1"/>
</dbReference>
<keyword evidence="1" id="KW-1133">Transmembrane helix</keyword>
<gene>
    <name evidence="2" type="ORF">MUN89_11060</name>
</gene>
<accession>A0ABY4EGH2</accession>
<evidence type="ECO:0000313" key="2">
    <source>
        <dbReference type="EMBL" id="UOQ42527.1"/>
    </source>
</evidence>
<dbReference type="Proteomes" id="UP000831787">
    <property type="component" value="Chromosome"/>
</dbReference>
<keyword evidence="1" id="KW-0472">Membrane</keyword>
<evidence type="ECO:0000256" key="1">
    <source>
        <dbReference type="SAM" id="Phobius"/>
    </source>
</evidence>
<keyword evidence="1" id="KW-0812">Transmembrane</keyword>
<evidence type="ECO:0000313" key="3">
    <source>
        <dbReference type="Proteomes" id="UP000831787"/>
    </source>
</evidence>
<feature type="transmembrane region" description="Helical" evidence="1">
    <location>
        <begin position="27"/>
        <end position="49"/>
    </location>
</feature>
<name>A0ABY4EGH2_9BACI</name>